<comment type="caution">
    <text evidence="2">The sequence shown here is derived from an EMBL/GenBank/DDBJ whole genome shotgun (WGS) entry which is preliminary data.</text>
</comment>
<dbReference type="AlphaFoldDB" id="A0A919JBS1"/>
<gene>
    <name evidence="2" type="ORF">Ani05nite_04470</name>
</gene>
<protein>
    <submittedName>
        <fullName evidence="2">Uncharacterized protein</fullName>
    </submittedName>
</protein>
<accession>A0A919JBS1</accession>
<dbReference type="Proteomes" id="UP000647172">
    <property type="component" value="Unassembled WGS sequence"/>
</dbReference>
<evidence type="ECO:0000256" key="1">
    <source>
        <dbReference type="SAM" id="MobiDB-lite"/>
    </source>
</evidence>
<sequence length="104" mass="11931">MRRSKRSDRWTHRGFVPARPPGERPAGRWRDRYAIVRCVFAAARRTSEGSYAIRLDDSPSISRSTVRTKRRWPDGAVGPLRLTDIQDQETWGLGKDVHHHGEPG</sequence>
<evidence type="ECO:0000313" key="3">
    <source>
        <dbReference type="Proteomes" id="UP000647172"/>
    </source>
</evidence>
<proteinExistence type="predicted"/>
<reference evidence="2" key="1">
    <citation type="submission" date="2021-01" db="EMBL/GenBank/DDBJ databases">
        <title>Whole genome shotgun sequence of Actinoplanes nipponensis NBRC 14063.</title>
        <authorList>
            <person name="Komaki H."/>
            <person name="Tamura T."/>
        </authorList>
    </citation>
    <scope>NUCLEOTIDE SEQUENCE</scope>
    <source>
        <strain evidence="2">NBRC 14063</strain>
    </source>
</reference>
<keyword evidence="3" id="KW-1185">Reference proteome</keyword>
<feature type="region of interest" description="Disordered" evidence="1">
    <location>
        <begin position="1"/>
        <end position="26"/>
    </location>
</feature>
<dbReference type="EMBL" id="BOMQ01000008">
    <property type="protein sequence ID" value="GIE46913.1"/>
    <property type="molecule type" value="Genomic_DNA"/>
</dbReference>
<name>A0A919JBS1_9ACTN</name>
<organism evidence="2 3">
    <name type="scientific">Actinoplanes nipponensis</name>
    <dbReference type="NCBI Taxonomy" id="135950"/>
    <lineage>
        <taxon>Bacteria</taxon>
        <taxon>Bacillati</taxon>
        <taxon>Actinomycetota</taxon>
        <taxon>Actinomycetes</taxon>
        <taxon>Micromonosporales</taxon>
        <taxon>Micromonosporaceae</taxon>
        <taxon>Actinoplanes</taxon>
    </lineage>
</organism>
<evidence type="ECO:0000313" key="2">
    <source>
        <dbReference type="EMBL" id="GIE46913.1"/>
    </source>
</evidence>